<protein>
    <recommendedName>
        <fullName evidence="3">Agglutinin biogenesis protein MshP</fullName>
    </recommendedName>
</protein>
<evidence type="ECO:0000313" key="1">
    <source>
        <dbReference type="EMBL" id="KJZ01703.1"/>
    </source>
</evidence>
<dbReference type="AlphaFoldDB" id="A0A0F4PTS8"/>
<dbReference type="PATRIC" id="fig|151081.8.peg.1531"/>
<gene>
    <name evidence="1" type="ORF">TW72_01760</name>
</gene>
<comment type="caution">
    <text evidence="1">The sequence shown here is derived from an EMBL/GenBank/DDBJ whole genome shotgun (WGS) entry which is preliminary data.</text>
</comment>
<evidence type="ECO:0008006" key="3">
    <source>
        <dbReference type="Google" id="ProtNLM"/>
    </source>
</evidence>
<accession>A0A0F4PTS8</accession>
<sequence>MFPSSSFRQQRGSMLVVAVVVAVLLLALGLALSRVINAGINQNALEYYGARSYMAAQSGIERSLQRLITDSTPSCTLIAGANYSFASRALENCTVAISCASEEGVPEPTVASGAVNFYQITSAAQCSTGSIDVQRSIAVEVRLEG</sequence>
<reference evidence="1 2" key="1">
    <citation type="journal article" date="2015" name="BMC Genomics">
        <title>Genome mining reveals unlocked bioactive potential of marine Gram-negative bacteria.</title>
        <authorList>
            <person name="Machado H."/>
            <person name="Sonnenschein E.C."/>
            <person name="Melchiorsen J."/>
            <person name="Gram L."/>
        </authorList>
    </citation>
    <scope>NUCLEOTIDE SEQUENCE [LARGE SCALE GENOMIC DNA]</scope>
    <source>
        <strain evidence="1 2">S3137</strain>
    </source>
</reference>
<organism evidence="1 2">
    <name type="scientific">Pseudoalteromonas ruthenica</name>
    <dbReference type="NCBI Taxonomy" id="151081"/>
    <lineage>
        <taxon>Bacteria</taxon>
        <taxon>Pseudomonadati</taxon>
        <taxon>Pseudomonadota</taxon>
        <taxon>Gammaproteobacteria</taxon>
        <taxon>Alteromonadales</taxon>
        <taxon>Pseudoalteromonadaceae</taxon>
        <taxon>Pseudoalteromonas</taxon>
    </lineage>
</organism>
<dbReference type="EMBL" id="JXXZ01000002">
    <property type="protein sequence ID" value="KJZ01703.1"/>
    <property type="molecule type" value="Genomic_DNA"/>
</dbReference>
<keyword evidence="2" id="KW-1185">Reference proteome</keyword>
<dbReference type="Proteomes" id="UP000033664">
    <property type="component" value="Unassembled WGS sequence"/>
</dbReference>
<evidence type="ECO:0000313" key="2">
    <source>
        <dbReference type="Proteomes" id="UP000033664"/>
    </source>
</evidence>
<proteinExistence type="predicted"/>
<name>A0A0F4PTS8_9GAMM</name>
<dbReference type="eggNOG" id="COG4726">
    <property type="taxonomic scope" value="Bacteria"/>
</dbReference>